<dbReference type="PANTHER" id="PTHR43845:SF1">
    <property type="entry name" value="BLR5969 PROTEIN"/>
    <property type="match status" value="1"/>
</dbReference>
<evidence type="ECO:0000313" key="5">
    <source>
        <dbReference type="Proteomes" id="UP001165296"/>
    </source>
</evidence>
<dbReference type="CDD" id="cd05913">
    <property type="entry name" value="PaaK"/>
    <property type="match status" value="1"/>
</dbReference>
<name>A0ABS8AQ75_9BACT</name>
<dbReference type="PANTHER" id="PTHR43845">
    <property type="entry name" value="BLR5969 PROTEIN"/>
    <property type="match status" value="1"/>
</dbReference>
<dbReference type="InterPro" id="IPR011880">
    <property type="entry name" value="PA_CoA_ligase"/>
</dbReference>
<dbReference type="InterPro" id="IPR042099">
    <property type="entry name" value="ANL_N_sf"/>
</dbReference>
<dbReference type="InterPro" id="IPR045851">
    <property type="entry name" value="AMP-bd_C_sf"/>
</dbReference>
<dbReference type="RefSeq" id="WP_226175374.1">
    <property type="nucleotide sequence ID" value="NZ_JAJADR010000002.1"/>
</dbReference>
<dbReference type="SUPFAM" id="SSF56801">
    <property type="entry name" value="Acetyl-CoA synthetase-like"/>
    <property type="match status" value="1"/>
</dbReference>
<comment type="function">
    <text evidence="1">Catalyzes the activation of phenylacetic acid (PA) to phenylacetyl-CoA (PA-CoA).</text>
</comment>
<evidence type="ECO:0000256" key="1">
    <source>
        <dbReference type="PIRNR" id="PIRNR006444"/>
    </source>
</evidence>
<accession>A0ABS8AQ75</accession>
<feature type="domain" description="AMP-dependent ligase C-terminal" evidence="3">
    <location>
        <begin position="335"/>
        <end position="444"/>
    </location>
</feature>
<dbReference type="Pfam" id="PF00501">
    <property type="entry name" value="AMP-binding"/>
    <property type="match status" value="1"/>
</dbReference>
<comment type="pathway">
    <text evidence="1">Aromatic compound metabolism; phenylacetate degradation.</text>
</comment>
<dbReference type="EMBL" id="JAJADR010000002">
    <property type="protein sequence ID" value="MCB2408365.1"/>
    <property type="molecule type" value="Genomic_DNA"/>
</dbReference>
<comment type="similarity">
    <text evidence="1">Belongs to the phenylacetyl-CoA ligase family.</text>
</comment>
<dbReference type="Gene3D" id="3.30.300.30">
    <property type="match status" value="1"/>
</dbReference>
<sequence>MLFQPDIERMPLAQLRELQNTRLKHQVAYVYERVPFYKHKFDALGVHPSTFRGLAELTKLGFTKKADFRDNYPFGLFAVPQPEVARLHCSSGTTGKATVVGYTAQDLDIFAEVVARSLAVAGCRPGMKMQNAYGYGLFTGGLGIHYGAEKLGLTVIPVSGGGTDRQLQLLQDFQPEIICATPSYAQVLAEELHRRGIPLDAINLQHAVLGAEPWTDTIRQQVETGLGVRATNIYGLSEIMGPGVAQEDVNERGTGSYIWEDHFYPEIVDKDTGEPVAEGELGVLVFTTLTKQAMPILRYWTNDITNLYYSESRSRTHVKMGPIRGRADDMLIIRGVNFFHTQVEDILQGLDNVSPYYQVVASRRGSMDEVEVSVEISEELMRRLELDTLTETSVQQHECLRTLQGAFAKKIKDNIGLSMNVRLLGFGQLPRSEGGKLSRVQDLRHLA</sequence>
<organism evidence="4 5">
    <name type="scientific">Hymenobacter lucidus</name>
    <dbReference type="NCBI Taxonomy" id="2880930"/>
    <lineage>
        <taxon>Bacteria</taxon>
        <taxon>Pseudomonadati</taxon>
        <taxon>Bacteroidota</taxon>
        <taxon>Cytophagia</taxon>
        <taxon>Cytophagales</taxon>
        <taxon>Hymenobacteraceae</taxon>
        <taxon>Hymenobacter</taxon>
    </lineage>
</organism>
<dbReference type="Proteomes" id="UP001165296">
    <property type="component" value="Unassembled WGS sequence"/>
</dbReference>
<evidence type="ECO:0000313" key="4">
    <source>
        <dbReference type="EMBL" id="MCB2408365.1"/>
    </source>
</evidence>
<feature type="domain" description="AMP-dependent synthetase/ligase" evidence="2">
    <location>
        <begin position="84"/>
        <end position="286"/>
    </location>
</feature>
<reference evidence="4" key="1">
    <citation type="submission" date="2021-10" db="EMBL/GenBank/DDBJ databases">
        <authorList>
            <person name="Dean J.D."/>
            <person name="Kim M.K."/>
            <person name="Newey C.N."/>
            <person name="Stoker T.S."/>
            <person name="Thompson D.W."/>
            <person name="Grose J.H."/>
        </authorList>
    </citation>
    <scope>NUCLEOTIDE SEQUENCE</scope>
    <source>
        <strain evidence="4">BT178</strain>
    </source>
</reference>
<protein>
    <recommendedName>
        <fullName evidence="1">Phenylacetate-coenzyme A ligase</fullName>
        <ecNumber evidence="1">6.2.1.30</ecNumber>
    </recommendedName>
    <alternativeName>
        <fullName evidence="1">Phenylacetyl-CoA ligase</fullName>
    </alternativeName>
</protein>
<dbReference type="Gene3D" id="3.40.50.12780">
    <property type="entry name" value="N-terminal domain of ligase-like"/>
    <property type="match status" value="1"/>
</dbReference>
<comment type="caution">
    <text evidence="4">The sequence shown here is derived from an EMBL/GenBank/DDBJ whole genome shotgun (WGS) entry which is preliminary data.</text>
</comment>
<evidence type="ECO:0000259" key="2">
    <source>
        <dbReference type="Pfam" id="PF00501"/>
    </source>
</evidence>
<proteinExistence type="inferred from homology"/>
<dbReference type="PIRSF" id="PIRSF006444">
    <property type="entry name" value="PaaK"/>
    <property type="match status" value="1"/>
</dbReference>
<keyword evidence="1" id="KW-0547">Nucleotide-binding</keyword>
<dbReference type="InterPro" id="IPR028154">
    <property type="entry name" value="AMP-dep_Lig_C"/>
</dbReference>
<dbReference type="Pfam" id="PF14535">
    <property type="entry name" value="AMP-binding_C_2"/>
    <property type="match status" value="1"/>
</dbReference>
<evidence type="ECO:0000259" key="3">
    <source>
        <dbReference type="Pfam" id="PF14535"/>
    </source>
</evidence>
<dbReference type="EC" id="6.2.1.30" evidence="1"/>
<keyword evidence="5" id="KW-1185">Reference proteome</keyword>
<dbReference type="InterPro" id="IPR000873">
    <property type="entry name" value="AMP-dep_synth/lig_dom"/>
</dbReference>
<comment type="catalytic activity">
    <reaction evidence="1">
        <text>2-phenylacetate + ATP + CoA = phenylacetyl-CoA + AMP + diphosphate</text>
        <dbReference type="Rhea" id="RHEA:20956"/>
        <dbReference type="ChEBI" id="CHEBI:18401"/>
        <dbReference type="ChEBI" id="CHEBI:30616"/>
        <dbReference type="ChEBI" id="CHEBI:33019"/>
        <dbReference type="ChEBI" id="CHEBI:57287"/>
        <dbReference type="ChEBI" id="CHEBI:57390"/>
        <dbReference type="ChEBI" id="CHEBI:456215"/>
        <dbReference type="EC" id="6.2.1.30"/>
    </reaction>
</comment>
<gene>
    <name evidence="4" type="ORF">LGH74_10280</name>
</gene>
<keyword evidence="1" id="KW-0436">Ligase</keyword>